<evidence type="ECO:0000256" key="2">
    <source>
        <dbReference type="ARBA" id="ARBA00023127"/>
    </source>
</evidence>
<feature type="domain" description="Cyclin-like" evidence="6">
    <location>
        <begin position="374"/>
        <end position="485"/>
    </location>
</feature>
<name>A0A9W8GBM6_9FUNG</name>
<dbReference type="EMBL" id="JANBTW010000014">
    <property type="protein sequence ID" value="KAJ2679196.1"/>
    <property type="molecule type" value="Genomic_DNA"/>
</dbReference>
<evidence type="ECO:0000313" key="8">
    <source>
        <dbReference type="Proteomes" id="UP001151518"/>
    </source>
</evidence>
<dbReference type="InterPro" id="IPR048258">
    <property type="entry name" value="Cyclins_cyclin-box"/>
</dbReference>
<dbReference type="SMART" id="SM00385">
    <property type="entry name" value="CYCLIN"/>
    <property type="match status" value="2"/>
</dbReference>
<dbReference type="GO" id="GO:0051301">
    <property type="term" value="P:cell division"/>
    <property type="evidence" value="ECO:0007669"/>
    <property type="project" value="UniProtKB-KW"/>
</dbReference>
<evidence type="ECO:0000259" key="6">
    <source>
        <dbReference type="SMART" id="SM00385"/>
    </source>
</evidence>
<evidence type="ECO:0000256" key="5">
    <source>
        <dbReference type="SAM" id="MobiDB-lite"/>
    </source>
</evidence>
<comment type="caution">
    <text evidence="7">The sequence shown here is derived from an EMBL/GenBank/DDBJ whole genome shotgun (WGS) entry which is preliminary data.</text>
</comment>
<dbReference type="AlphaFoldDB" id="A0A9W8GBM6"/>
<keyword evidence="1" id="KW-0132">Cell division</keyword>
<keyword evidence="3" id="KW-0131">Cell cycle</keyword>
<gene>
    <name evidence="7" type="primary">CCNE2</name>
    <name evidence="7" type="ORF">GGI25_001764</name>
</gene>
<dbReference type="InterPro" id="IPR006671">
    <property type="entry name" value="Cyclin_N"/>
</dbReference>
<keyword evidence="2 4" id="KW-0195">Cyclin</keyword>
<comment type="similarity">
    <text evidence="4">Belongs to the cyclin family.</text>
</comment>
<dbReference type="InterPro" id="IPR039361">
    <property type="entry name" value="Cyclin"/>
</dbReference>
<accession>A0A9W8GBM6</accession>
<evidence type="ECO:0000256" key="1">
    <source>
        <dbReference type="ARBA" id="ARBA00022618"/>
    </source>
</evidence>
<feature type="region of interest" description="Disordered" evidence="5">
    <location>
        <begin position="101"/>
        <end position="136"/>
    </location>
</feature>
<dbReference type="InterPro" id="IPR036915">
    <property type="entry name" value="Cyclin-like_sf"/>
</dbReference>
<reference evidence="7" key="1">
    <citation type="submission" date="2022-07" db="EMBL/GenBank/DDBJ databases">
        <title>Phylogenomic reconstructions and comparative analyses of Kickxellomycotina fungi.</title>
        <authorList>
            <person name="Reynolds N.K."/>
            <person name="Stajich J.E."/>
            <person name="Barry K."/>
            <person name="Grigoriev I.V."/>
            <person name="Crous P."/>
            <person name="Smith M.E."/>
        </authorList>
    </citation>
    <scope>NUCLEOTIDE SEQUENCE</scope>
    <source>
        <strain evidence="7">NRRL 3115</strain>
    </source>
</reference>
<dbReference type="SUPFAM" id="SSF47954">
    <property type="entry name" value="Cyclin-like"/>
    <property type="match status" value="2"/>
</dbReference>
<dbReference type="FunFam" id="1.10.472.10:FF:000057">
    <property type="entry name" value="Cyclin N-terminal domain containing 2"/>
    <property type="match status" value="1"/>
</dbReference>
<dbReference type="Gene3D" id="1.10.472.10">
    <property type="entry name" value="Cyclin-like"/>
    <property type="match status" value="2"/>
</dbReference>
<dbReference type="OrthoDB" id="5590282at2759"/>
<evidence type="ECO:0000256" key="3">
    <source>
        <dbReference type="ARBA" id="ARBA00023306"/>
    </source>
</evidence>
<protein>
    <submittedName>
        <fullName evidence="7">G1/S-specific cyclin-E2</fullName>
    </submittedName>
</protein>
<organism evidence="7 8">
    <name type="scientific">Coemansia spiralis</name>
    <dbReference type="NCBI Taxonomy" id="417178"/>
    <lineage>
        <taxon>Eukaryota</taxon>
        <taxon>Fungi</taxon>
        <taxon>Fungi incertae sedis</taxon>
        <taxon>Zoopagomycota</taxon>
        <taxon>Kickxellomycotina</taxon>
        <taxon>Kickxellomycetes</taxon>
        <taxon>Kickxellales</taxon>
        <taxon>Kickxellaceae</taxon>
        <taxon>Coemansia</taxon>
    </lineage>
</organism>
<dbReference type="PROSITE" id="PS00292">
    <property type="entry name" value="CYCLINS"/>
    <property type="match status" value="1"/>
</dbReference>
<sequence length="543" mass="60550">MPRSVNKENAVIPNADLGLVPYNQQKQGGLAAKVASVTHTCADLLEPAASSKPKGTRKRALEEIADNDVIESFVDKAKKAIKRGCAEMGIRKYASLSSMSANHTRTACHKQSDSRPQRPTRKRSCISRKPSAHDSYEIKDIDPSSEATIILLPSDSEAKDDDEEALGASISHSFGGADLDDSTLLESQITLVAPSSPIHPSVQDIDDSNPLPPSGTHVFGTYVPALAAADDDYPSTHEELAEWMLEIERQYALRLDKGLSRHPELSSRMRPILIDWLMEVAADYRMYRQTLHLTVQYLDRFLARTSLKVQPSMLQCYGTACLSIAMKMEEKHVPTLAELTDFSKDAFTREQLKQAELDVLTALGWHLAVPTTFDFLCLAFQRAALHFPKQFADSTAVGKDKTDWQPSSYPAAVPRRFNAQQFTVACDYIDILLHNQSSLRFSASEIAAACFYLGTAPNSLDGPMFAQCTGYSFVDILPTILHVKRLKAKLDPTFTATLRAKQCCEIKDRYTRHLKRIRPAELWAIQPHHSHLLREFEDLYASQ</sequence>
<evidence type="ECO:0000313" key="7">
    <source>
        <dbReference type="EMBL" id="KAJ2679196.1"/>
    </source>
</evidence>
<proteinExistence type="inferred from homology"/>
<dbReference type="InterPro" id="IPR013763">
    <property type="entry name" value="Cyclin-like_dom"/>
</dbReference>
<dbReference type="Pfam" id="PF00134">
    <property type="entry name" value="Cyclin_N"/>
    <property type="match status" value="1"/>
</dbReference>
<evidence type="ECO:0000256" key="4">
    <source>
        <dbReference type="RuleBase" id="RU000383"/>
    </source>
</evidence>
<dbReference type="Proteomes" id="UP001151518">
    <property type="component" value="Unassembled WGS sequence"/>
</dbReference>
<dbReference type="PANTHER" id="PTHR10177">
    <property type="entry name" value="CYCLINS"/>
    <property type="match status" value="1"/>
</dbReference>
<feature type="domain" description="Cyclin-like" evidence="6">
    <location>
        <begin position="275"/>
        <end position="361"/>
    </location>
</feature>